<keyword evidence="2" id="KW-0812">Transmembrane</keyword>
<name>A0ABS4UTU7_9ACTN</name>
<evidence type="ECO:0000313" key="7">
    <source>
        <dbReference type="Proteomes" id="UP000755585"/>
    </source>
</evidence>
<evidence type="ECO:0000256" key="1">
    <source>
        <dbReference type="ARBA" id="ARBA00004167"/>
    </source>
</evidence>
<dbReference type="Pfam" id="PF04228">
    <property type="entry name" value="Zn_peptidase"/>
    <property type="match status" value="1"/>
</dbReference>
<reference evidence="6 7" key="1">
    <citation type="submission" date="2021-03" db="EMBL/GenBank/DDBJ databases">
        <title>Sequencing the genomes of 1000 actinobacteria strains.</title>
        <authorList>
            <person name="Klenk H.-P."/>
        </authorList>
    </citation>
    <scope>NUCLEOTIDE SEQUENCE [LARGE SCALE GENOMIC DNA]</scope>
    <source>
        <strain evidence="6 7">DSM 18824</strain>
    </source>
</reference>
<evidence type="ECO:0000256" key="2">
    <source>
        <dbReference type="ARBA" id="ARBA00022692"/>
    </source>
</evidence>
<keyword evidence="7" id="KW-1185">Reference proteome</keyword>
<evidence type="ECO:0000256" key="4">
    <source>
        <dbReference type="ARBA" id="ARBA00023136"/>
    </source>
</evidence>
<evidence type="ECO:0008006" key="8">
    <source>
        <dbReference type="Google" id="ProtNLM"/>
    </source>
</evidence>
<dbReference type="InterPro" id="IPR007343">
    <property type="entry name" value="Uncharacterised_pept_Zn_put"/>
</dbReference>
<organism evidence="6 7">
    <name type="scientific">Kribbella aluminosa</name>
    <dbReference type="NCBI Taxonomy" id="416017"/>
    <lineage>
        <taxon>Bacteria</taxon>
        <taxon>Bacillati</taxon>
        <taxon>Actinomycetota</taxon>
        <taxon>Actinomycetes</taxon>
        <taxon>Propionibacteriales</taxon>
        <taxon>Kribbellaceae</taxon>
        <taxon>Kribbella</taxon>
    </lineage>
</organism>
<comment type="subcellular location">
    <subcellularLocation>
        <location evidence="1">Membrane</location>
        <topology evidence="1">Single-pass membrane protein</topology>
    </subcellularLocation>
</comment>
<dbReference type="Proteomes" id="UP000755585">
    <property type="component" value="Unassembled WGS sequence"/>
</dbReference>
<gene>
    <name evidence="6" type="ORF">JOF29_006167</name>
</gene>
<keyword evidence="4" id="KW-0472">Membrane</keyword>
<feature type="compositionally biased region" description="Basic residues" evidence="5">
    <location>
        <begin position="180"/>
        <end position="197"/>
    </location>
</feature>
<accession>A0ABS4UTU7</accession>
<dbReference type="PANTHER" id="PTHR30168">
    <property type="entry name" value="PUTATIVE MEMBRANE PROTEIN YPFJ"/>
    <property type="match status" value="1"/>
</dbReference>
<comment type="caution">
    <text evidence="6">The sequence shown here is derived from an EMBL/GenBank/DDBJ whole genome shotgun (WGS) entry which is preliminary data.</text>
</comment>
<sequence length="197" mass="21780">MSLEDTYLLHNQLYTAGQVPATPCYLPGGPLKTRSDVQRSANAMLVCLQSAWKPVVEHADASFAPTTLYVVTVGARTACGGFDADSDAFYCTDNSDIYLDWTQHLEESPDDRQYASADLLWVMAHEFGHHLQQLAGISAYYDDRLDRTTGAALPRTDPPPRAPGLLPGCRIPRGEPGHARPVRRPHRRLPGRGVLRR</sequence>
<evidence type="ECO:0000256" key="3">
    <source>
        <dbReference type="ARBA" id="ARBA00022989"/>
    </source>
</evidence>
<protein>
    <recommendedName>
        <fullName evidence="8">Neutral zinc metallopeptidase</fullName>
    </recommendedName>
</protein>
<proteinExistence type="predicted"/>
<keyword evidence="3" id="KW-1133">Transmembrane helix</keyword>
<dbReference type="RefSeq" id="WP_209697779.1">
    <property type="nucleotide sequence ID" value="NZ_JAGINT010000002.1"/>
</dbReference>
<dbReference type="EMBL" id="JAGINT010000002">
    <property type="protein sequence ID" value="MBP2355057.1"/>
    <property type="molecule type" value="Genomic_DNA"/>
</dbReference>
<evidence type="ECO:0000313" key="6">
    <source>
        <dbReference type="EMBL" id="MBP2355057.1"/>
    </source>
</evidence>
<dbReference type="PANTHER" id="PTHR30168:SF0">
    <property type="entry name" value="INNER MEMBRANE PROTEIN"/>
    <property type="match status" value="1"/>
</dbReference>
<feature type="region of interest" description="Disordered" evidence="5">
    <location>
        <begin position="150"/>
        <end position="197"/>
    </location>
</feature>
<evidence type="ECO:0000256" key="5">
    <source>
        <dbReference type="SAM" id="MobiDB-lite"/>
    </source>
</evidence>